<sequence length="370" mass="43269">MDLNRFISEDVSAEFLKKYCEQIQQICMNMPEDVEIVKIVNDHMSSKLVIRDEWGEGVAIGVCLNEARFEFTSGIRIYLPVDSYKMATRFVIKFLERLTTKAVELPSTMHNNPLFHRMKGHKFLENCDILGLYPEEKGWFDLLKKLNRFGQFPNRVLISRLSCLCSKRSRNFAICHECLLKRLDVKEIRERDTVILMPEEVSEETRIINQLGEEQMMWPATAFVIYILNWQSRNEVECLSMPRSIVLKTRAYKKHFGTRLLLGFDANRIQHRQNLLVYQWAPPLDQFFVLVKGIEYIGIVRVDAVTRTNPTILMDEFEETCARADILVDYRNIEVPAFINECAPNGREKLLRATGQDDDDDDPENKKKKF</sequence>
<reference evidence="3" key="1">
    <citation type="submission" date="2024-02" db="UniProtKB">
        <authorList>
            <consortium name="WormBaseParasite"/>
        </authorList>
    </citation>
    <scope>IDENTIFICATION</scope>
</reference>
<accession>A0AAF3EQN6</accession>
<feature type="region of interest" description="Disordered" evidence="1">
    <location>
        <begin position="350"/>
        <end position="370"/>
    </location>
</feature>
<organism evidence="2 3">
    <name type="scientific">Mesorhabditis belari</name>
    <dbReference type="NCBI Taxonomy" id="2138241"/>
    <lineage>
        <taxon>Eukaryota</taxon>
        <taxon>Metazoa</taxon>
        <taxon>Ecdysozoa</taxon>
        <taxon>Nematoda</taxon>
        <taxon>Chromadorea</taxon>
        <taxon>Rhabditida</taxon>
        <taxon>Rhabditina</taxon>
        <taxon>Rhabditomorpha</taxon>
        <taxon>Rhabditoidea</taxon>
        <taxon>Rhabditidae</taxon>
        <taxon>Mesorhabditinae</taxon>
        <taxon>Mesorhabditis</taxon>
    </lineage>
</organism>
<evidence type="ECO:0000313" key="2">
    <source>
        <dbReference type="Proteomes" id="UP000887575"/>
    </source>
</evidence>
<name>A0AAF3EQN6_9BILA</name>
<dbReference type="AlphaFoldDB" id="A0AAF3EQN6"/>
<evidence type="ECO:0000313" key="3">
    <source>
        <dbReference type="WBParaSite" id="MBELARI_LOCUS16211"/>
    </source>
</evidence>
<proteinExistence type="predicted"/>
<evidence type="ECO:0000256" key="1">
    <source>
        <dbReference type="SAM" id="MobiDB-lite"/>
    </source>
</evidence>
<keyword evidence="2" id="KW-1185">Reference proteome</keyword>
<dbReference type="Proteomes" id="UP000887575">
    <property type="component" value="Unassembled WGS sequence"/>
</dbReference>
<dbReference type="WBParaSite" id="MBELARI_LOCUS16211">
    <property type="protein sequence ID" value="MBELARI_LOCUS16211"/>
    <property type="gene ID" value="MBELARI_LOCUS16211"/>
</dbReference>
<protein>
    <submittedName>
        <fullName evidence="3">Uncharacterized protein</fullName>
    </submittedName>
</protein>